<dbReference type="Pfam" id="PF00483">
    <property type="entry name" value="NTP_transferase"/>
    <property type="match status" value="1"/>
</dbReference>
<evidence type="ECO:0000313" key="12">
    <source>
        <dbReference type="EMBL" id="CAJ0953897.1"/>
    </source>
</evidence>
<feature type="domain" description="Nucleotidyl transferase" evidence="10">
    <location>
        <begin position="7"/>
        <end position="142"/>
    </location>
</feature>
<keyword evidence="4" id="KW-0396">Initiation factor</keyword>
<dbReference type="CDD" id="cd04198">
    <property type="entry name" value="eIF-2B_gamma_N"/>
    <property type="match status" value="1"/>
</dbReference>
<dbReference type="InterPro" id="IPR056764">
    <property type="entry name" value="LbH_EIF2B3/5"/>
</dbReference>
<dbReference type="Pfam" id="PF25084">
    <property type="entry name" value="LbH_EIF2B"/>
    <property type="match status" value="1"/>
</dbReference>
<comment type="subunit">
    <text evidence="9">Component of the translation initiation factor 2B (eIF2B) complex which is a heterodecamer of two sets of five different subunits: alpha, beta, gamma, delta and epsilon. Subunits alpha, beta and delta comprise a regulatory subcomplex and subunits epsilon and gamma comprise a catalytic subcomplex. Within the complex, the hexameric regulatory complex resides at the center, with the two heterodimeric catalytic subcomplexes bound on opposite sides.</text>
</comment>
<dbReference type="PANTHER" id="PTHR45989:SF1">
    <property type="entry name" value="TRANSLATION INITIATION FACTOR EIF-2B SUBUNIT GAMMA"/>
    <property type="match status" value="1"/>
</dbReference>
<evidence type="ECO:0000313" key="13">
    <source>
        <dbReference type="Proteomes" id="UP001176940"/>
    </source>
</evidence>
<comment type="caution">
    <text evidence="12">The sequence shown here is derived from an EMBL/GenBank/DDBJ whole genome shotgun (WGS) entry which is preliminary data.</text>
</comment>
<dbReference type="CDD" id="cd04652">
    <property type="entry name" value="LbH_eIF2B_gamma_C"/>
    <property type="match status" value="1"/>
</dbReference>
<comment type="similarity">
    <text evidence="2">Belongs to the eIF-2B gamma/epsilon subunits family.</text>
</comment>
<accession>A0ABN9LY18</accession>
<comment type="subcellular location">
    <subcellularLocation>
        <location evidence="1">Cytoplasm</location>
        <location evidence="1">Cytosol</location>
    </subcellularLocation>
</comment>
<sequence length="524" mass="58386">MAVELQAVVMAIYGGSRMQDLTTSIPKPLLPVGNKPLLWYPLNMLERAGFEEVIVVTTREVQKCIPDMKMKMKVDVVCLPDDKASERGTADSLRHIYSKIKSDVLVLSCDLITEVALHEVVDLFRAHNATLAMLMRKAPEPSEHVPGQKGKQKAVEERDFIGVDDSGSRLLLLANEEDLDDGLDLKKCIFQRYPRIHMKMGMLDAHLYCLRKYVVDFLADNDSFSSIRRELVPYLVSKQFSSHKNVEHERDKKDISSYIPSDNLLEMALTKSSWNDHHGDMMESYHGSRLRCYVHVADNELCCRVNSLAMYIEANKQVPQSSIYSEELRVHPTADITDKHMVGTDSKIGEQTRIGEKTSVKHSLVGSNCIIKERVKITNCIIMNGVTIQESCTLQGSVICNKAVIHSGADIKDCLVGSGLRINNKGQYYLLYNCLRVTSVCLSITDIHWSRPLSVMESKSLIGRGKTPTTNQRLTQSGGNMAAPCSPQSVLAPYSPPVTAHTGLMAALMDNRVTHSINAAINPV</sequence>
<evidence type="ECO:0000256" key="1">
    <source>
        <dbReference type="ARBA" id="ARBA00004514"/>
    </source>
</evidence>
<evidence type="ECO:0000256" key="9">
    <source>
        <dbReference type="ARBA" id="ARBA00046432"/>
    </source>
</evidence>
<evidence type="ECO:0000256" key="5">
    <source>
        <dbReference type="ARBA" id="ARBA00022917"/>
    </source>
</evidence>
<dbReference type="Gene3D" id="2.160.10.10">
    <property type="entry name" value="Hexapeptide repeat proteins"/>
    <property type="match status" value="1"/>
</dbReference>
<feature type="domain" description="EIF2B subunit epsilon/gamma LbH" evidence="11">
    <location>
        <begin position="335"/>
        <end position="425"/>
    </location>
</feature>
<dbReference type="SUPFAM" id="SSF53448">
    <property type="entry name" value="Nucleotide-diphospho-sugar transferases"/>
    <property type="match status" value="1"/>
</dbReference>
<keyword evidence="13" id="KW-1185">Reference proteome</keyword>
<dbReference type="Proteomes" id="UP001176940">
    <property type="component" value="Unassembled WGS sequence"/>
</dbReference>
<evidence type="ECO:0000259" key="11">
    <source>
        <dbReference type="Pfam" id="PF25084"/>
    </source>
</evidence>
<proteinExistence type="inferred from homology"/>
<reference evidence="12" key="1">
    <citation type="submission" date="2023-07" db="EMBL/GenBank/DDBJ databases">
        <authorList>
            <person name="Stuckert A."/>
        </authorList>
    </citation>
    <scope>NUCLEOTIDE SEQUENCE</scope>
</reference>
<evidence type="ECO:0000256" key="4">
    <source>
        <dbReference type="ARBA" id="ARBA00022540"/>
    </source>
</evidence>
<organism evidence="12 13">
    <name type="scientific">Ranitomeya imitator</name>
    <name type="common">mimic poison frog</name>
    <dbReference type="NCBI Taxonomy" id="111125"/>
    <lineage>
        <taxon>Eukaryota</taxon>
        <taxon>Metazoa</taxon>
        <taxon>Chordata</taxon>
        <taxon>Craniata</taxon>
        <taxon>Vertebrata</taxon>
        <taxon>Euteleostomi</taxon>
        <taxon>Amphibia</taxon>
        <taxon>Batrachia</taxon>
        <taxon>Anura</taxon>
        <taxon>Neobatrachia</taxon>
        <taxon>Hyloidea</taxon>
        <taxon>Dendrobatidae</taxon>
        <taxon>Dendrobatinae</taxon>
        <taxon>Ranitomeya</taxon>
    </lineage>
</organism>
<keyword evidence="5" id="KW-0648">Protein biosynthesis</keyword>
<evidence type="ECO:0000256" key="7">
    <source>
        <dbReference type="ARBA" id="ARBA00044229"/>
    </source>
</evidence>
<dbReference type="InterPro" id="IPR029044">
    <property type="entry name" value="Nucleotide-diphossugar_trans"/>
</dbReference>
<dbReference type="InterPro" id="IPR051960">
    <property type="entry name" value="eIF2B_gamma"/>
</dbReference>
<protein>
    <recommendedName>
        <fullName evidence="6">Translation initiation factor eIF2B subunit gamma</fullName>
    </recommendedName>
    <alternativeName>
        <fullName evidence="7">eIF2B GDP-GTP exchange factor subunit gamma</fullName>
    </alternativeName>
</protein>
<keyword evidence="3" id="KW-0963">Cytoplasm</keyword>
<evidence type="ECO:0000256" key="3">
    <source>
        <dbReference type="ARBA" id="ARBA00022490"/>
    </source>
</evidence>
<dbReference type="Gene3D" id="3.90.550.10">
    <property type="entry name" value="Spore Coat Polysaccharide Biosynthesis Protein SpsA, Chain A"/>
    <property type="match status" value="1"/>
</dbReference>
<dbReference type="EMBL" id="CAUEEQ010037433">
    <property type="protein sequence ID" value="CAJ0953897.1"/>
    <property type="molecule type" value="Genomic_DNA"/>
</dbReference>
<evidence type="ECO:0000256" key="6">
    <source>
        <dbReference type="ARBA" id="ARBA00044196"/>
    </source>
</evidence>
<evidence type="ECO:0000256" key="8">
    <source>
        <dbReference type="ARBA" id="ARBA00045373"/>
    </source>
</evidence>
<evidence type="ECO:0000259" key="10">
    <source>
        <dbReference type="Pfam" id="PF00483"/>
    </source>
</evidence>
<evidence type="ECO:0000256" key="2">
    <source>
        <dbReference type="ARBA" id="ARBA00007878"/>
    </source>
</evidence>
<name>A0ABN9LY18_9NEOB</name>
<comment type="function">
    <text evidence="8">Acts as a component of the translation initiation factor 2B (eIF2B) complex, which catalyzes the exchange of GDP for GTP on the eukaryotic initiation factor 2 (eIF2) complex gamma subunit. Its guanine nucleotide exchange factor activity is repressed when bound to eIF2 complex phosphorylated on the alpha subunit, thereby limiting the amount of methionyl-initiator methionine tRNA available to the ribosome and consequently global translation is repressed.</text>
</comment>
<feature type="non-terminal residue" evidence="12">
    <location>
        <position position="524"/>
    </location>
</feature>
<dbReference type="PANTHER" id="PTHR45989">
    <property type="entry name" value="TRANSLATION INITIATION FACTOR EIF-2B SUBUNIT GAMMA"/>
    <property type="match status" value="1"/>
</dbReference>
<dbReference type="InterPro" id="IPR005835">
    <property type="entry name" value="NTP_transferase_dom"/>
</dbReference>
<gene>
    <name evidence="12" type="ORF">RIMI_LOCUS14482656</name>
</gene>